<evidence type="ECO:0000313" key="2">
    <source>
        <dbReference type="Proteomes" id="UP000034889"/>
    </source>
</evidence>
<dbReference type="EMBL" id="LCJM01000019">
    <property type="protein sequence ID" value="KKT78685.1"/>
    <property type="molecule type" value="Genomic_DNA"/>
</dbReference>
<gene>
    <name evidence="1" type="ORF">UW74_C0019G0004</name>
</gene>
<comment type="caution">
    <text evidence="1">The sequence shown here is derived from an EMBL/GenBank/DDBJ whole genome shotgun (WGS) entry which is preliminary data.</text>
</comment>
<reference evidence="1 2" key="1">
    <citation type="journal article" date="2015" name="Nature">
        <title>rRNA introns, odd ribosomes, and small enigmatic genomes across a large radiation of phyla.</title>
        <authorList>
            <person name="Brown C.T."/>
            <person name="Hug L.A."/>
            <person name="Thomas B.C."/>
            <person name="Sharon I."/>
            <person name="Castelle C.J."/>
            <person name="Singh A."/>
            <person name="Wilkins M.J."/>
            <person name="Williams K.H."/>
            <person name="Banfield J.F."/>
        </authorList>
    </citation>
    <scope>NUCLEOTIDE SEQUENCE [LARGE SCALE GENOMIC DNA]</scope>
</reference>
<evidence type="ECO:0000313" key="1">
    <source>
        <dbReference type="EMBL" id="KKT78685.1"/>
    </source>
</evidence>
<protein>
    <submittedName>
        <fullName evidence="1">Uncharacterized protein</fullName>
    </submittedName>
</protein>
<sequence length="174" mass="20779">MTTQIVADDVLGKFARQQRDWFTRVEKGSLDPDAVMRVVQEIIDKAFARDMRKEGWKLLEDVPRSITSIKDLELVPFLKDGESSILGEELVVRAREEFKINYGQHDAEWLLEHQDEIPEEFRKYYLVFTGTVWGDSYGYRYVAYLYFSGRRWRLYFRRLAYGFYSDGRLPRPRK</sequence>
<name>A0A0G1K503_9BACT</name>
<dbReference type="Proteomes" id="UP000034889">
    <property type="component" value="Unassembled WGS sequence"/>
</dbReference>
<organism evidence="1 2">
    <name type="scientific">Candidatus Giovannonibacteria bacterium GW2011_GWC2_44_8</name>
    <dbReference type="NCBI Taxonomy" id="1618657"/>
    <lineage>
        <taxon>Bacteria</taxon>
        <taxon>Candidatus Giovannoniibacteriota</taxon>
    </lineage>
</organism>
<accession>A0A0G1K503</accession>
<dbReference type="AlphaFoldDB" id="A0A0G1K503"/>
<proteinExistence type="predicted"/>